<dbReference type="EMBL" id="JH767158">
    <property type="protein sequence ID" value="EQC33575.1"/>
    <property type="molecule type" value="Genomic_DNA"/>
</dbReference>
<dbReference type="GeneID" id="19949409"/>
<protein>
    <submittedName>
        <fullName evidence="1">Uncharacterized protein</fullName>
    </submittedName>
</protein>
<keyword evidence="2" id="KW-1185">Reference proteome</keyword>
<gene>
    <name evidence="1" type="ORF">SDRG_08682</name>
</gene>
<name>T0QIM8_SAPDV</name>
<dbReference type="Proteomes" id="UP000030762">
    <property type="component" value="Unassembled WGS sequence"/>
</dbReference>
<dbReference type="AlphaFoldDB" id="T0QIM8"/>
<dbReference type="OMA" id="HGWICIE"/>
<sequence>MELLDMLPVDDSALAFLDDVPPPKAPKRVRKKTLARDVAALQDEEASLQVLLCRLQSRHSAKALSFWGRHAMGQHAQLLRARHTNAVLRELLTEQRVARAHLENALRTWPTMLDAQRPFLALCADAAPRVRAMHAIADRQFDVVESEMIATGLLEPDTDVFRIELLSDAHQLSSQGARYTTFPDMSLAAVDVAILEVLRHRSTLVEGGSVTDARASVIDATTLYTLEVVSNASVHVTTRMLVKRYCFDGRITYVWRSVLDDEAHPVDGYVNDEHGWICIEANGSDVVYRAYLKAASPRPAPDGLAGIETLLRQLDVDKSDAHASLDALIQSTFTTLFRRLEASILERAASQRRAPEPI</sequence>
<evidence type="ECO:0000313" key="1">
    <source>
        <dbReference type="EMBL" id="EQC33575.1"/>
    </source>
</evidence>
<dbReference type="RefSeq" id="XP_008612798.1">
    <property type="nucleotide sequence ID" value="XM_008614576.1"/>
</dbReference>
<accession>T0QIM8</accession>
<reference evidence="1 2" key="1">
    <citation type="submission" date="2012-04" db="EMBL/GenBank/DDBJ databases">
        <title>The Genome Sequence of Saprolegnia declina VS20.</title>
        <authorList>
            <consortium name="The Broad Institute Genome Sequencing Platform"/>
            <person name="Russ C."/>
            <person name="Nusbaum C."/>
            <person name="Tyler B."/>
            <person name="van West P."/>
            <person name="Dieguez-Uribeondo J."/>
            <person name="de Bruijn I."/>
            <person name="Tripathy S."/>
            <person name="Jiang R."/>
            <person name="Young S.K."/>
            <person name="Zeng Q."/>
            <person name="Gargeya S."/>
            <person name="Fitzgerald M."/>
            <person name="Haas B."/>
            <person name="Abouelleil A."/>
            <person name="Alvarado L."/>
            <person name="Arachchi H.M."/>
            <person name="Berlin A."/>
            <person name="Chapman S.B."/>
            <person name="Goldberg J."/>
            <person name="Griggs A."/>
            <person name="Gujja S."/>
            <person name="Hansen M."/>
            <person name="Howarth C."/>
            <person name="Imamovic A."/>
            <person name="Larimer J."/>
            <person name="McCowen C."/>
            <person name="Montmayeur A."/>
            <person name="Murphy C."/>
            <person name="Neiman D."/>
            <person name="Pearson M."/>
            <person name="Priest M."/>
            <person name="Roberts A."/>
            <person name="Saif S."/>
            <person name="Shea T."/>
            <person name="Sisk P."/>
            <person name="Sykes S."/>
            <person name="Wortman J."/>
            <person name="Nusbaum C."/>
            <person name="Birren B."/>
        </authorList>
    </citation>
    <scope>NUCLEOTIDE SEQUENCE [LARGE SCALE GENOMIC DNA]</scope>
    <source>
        <strain evidence="1 2">VS20</strain>
    </source>
</reference>
<dbReference type="InParanoid" id="T0QIM8"/>
<evidence type="ECO:0000313" key="2">
    <source>
        <dbReference type="Proteomes" id="UP000030762"/>
    </source>
</evidence>
<dbReference type="VEuPathDB" id="FungiDB:SDRG_08682"/>
<dbReference type="OrthoDB" id="67179at2759"/>
<organism evidence="1 2">
    <name type="scientific">Saprolegnia diclina (strain VS20)</name>
    <dbReference type="NCBI Taxonomy" id="1156394"/>
    <lineage>
        <taxon>Eukaryota</taxon>
        <taxon>Sar</taxon>
        <taxon>Stramenopiles</taxon>
        <taxon>Oomycota</taxon>
        <taxon>Saprolegniomycetes</taxon>
        <taxon>Saprolegniales</taxon>
        <taxon>Saprolegniaceae</taxon>
        <taxon>Saprolegnia</taxon>
    </lineage>
</organism>
<proteinExistence type="predicted"/>